<evidence type="ECO:0000259" key="8">
    <source>
        <dbReference type="Pfam" id="PF00999"/>
    </source>
</evidence>
<dbReference type="Pfam" id="PF00999">
    <property type="entry name" value="Na_H_Exchanger"/>
    <property type="match status" value="1"/>
</dbReference>
<dbReference type="PANTHER" id="PTHR32468:SF0">
    <property type="entry name" value="K(+)_H(+) ANTIPORTER 1"/>
    <property type="match status" value="1"/>
</dbReference>
<dbReference type="PANTHER" id="PTHR32468">
    <property type="entry name" value="CATION/H + ANTIPORTER"/>
    <property type="match status" value="1"/>
</dbReference>
<dbReference type="GO" id="GO:0016020">
    <property type="term" value="C:membrane"/>
    <property type="evidence" value="ECO:0007669"/>
    <property type="project" value="UniProtKB-SubCell"/>
</dbReference>
<feature type="transmembrane region" description="Helical" evidence="7">
    <location>
        <begin position="309"/>
        <end position="330"/>
    </location>
</feature>
<feature type="transmembrane region" description="Helical" evidence="7">
    <location>
        <begin position="36"/>
        <end position="54"/>
    </location>
</feature>
<feature type="domain" description="Cation/H+ exchanger transmembrane" evidence="8">
    <location>
        <begin position="16"/>
        <end position="394"/>
    </location>
</feature>
<evidence type="ECO:0000256" key="1">
    <source>
        <dbReference type="ARBA" id="ARBA00004141"/>
    </source>
</evidence>
<feature type="transmembrane region" description="Helical" evidence="7">
    <location>
        <begin position="133"/>
        <end position="155"/>
    </location>
</feature>
<evidence type="ECO:0000256" key="6">
    <source>
        <dbReference type="ARBA" id="ARBA00023136"/>
    </source>
</evidence>
<evidence type="ECO:0000256" key="5">
    <source>
        <dbReference type="ARBA" id="ARBA00023065"/>
    </source>
</evidence>
<dbReference type="GO" id="GO:0015297">
    <property type="term" value="F:antiporter activity"/>
    <property type="evidence" value="ECO:0007669"/>
    <property type="project" value="InterPro"/>
</dbReference>
<accession>A0A455SM64</accession>
<dbReference type="InterPro" id="IPR006153">
    <property type="entry name" value="Cation/H_exchanger_TM"/>
</dbReference>
<keyword evidence="3 7" id="KW-0812">Transmembrane</keyword>
<protein>
    <recommendedName>
        <fullName evidence="8">Cation/H+ exchanger transmembrane domain-containing protein</fullName>
    </recommendedName>
</protein>
<evidence type="ECO:0000256" key="4">
    <source>
        <dbReference type="ARBA" id="ARBA00022989"/>
    </source>
</evidence>
<organism evidence="9">
    <name type="scientific">Thermosporothrix sp. COM3</name>
    <dbReference type="NCBI Taxonomy" id="2490863"/>
    <lineage>
        <taxon>Bacteria</taxon>
        <taxon>Bacillati</taxon>
        <taxon>Chloroflexota</taxon>
        <taxon>Ktedonobacteria</taxon>
        <taxon>Ktedonobacterales</taxon>
        <taxon>Thermosporotrichaceae</taxon>
        <taxon>Thermosporothrix</taxon>
    </lineage>
</organism>
<evidence type="ECO:0000256" key="2">
    <source>
        <dbReference type="ARBA" id="ARBA00022448"/>
    </source>
</evidence>
<feature type="transmembrane region" description="Helical" evidence="7">
    <location>
        <begin position="342"/>
        <end position="362"/>
    </location>
</feature>
<feature type="transmembrane region" description="Helical" evidence="7">
    <location>
        <begin position="282"/>
        <end position="303"/>
    </location>
</feature>
<dbReference type="InterPro" id="IPR050794">
    <property type="entry name" value="CPA2_transporter"/>
</dbReference>
<feature type="transmembrane region" description="Helical" evidence="7">
    <location>
        <begin position="6"/>
        <end position="24"/>
    </location>
</feature>
<sequence>MFTGQILLQLIVILLTVQLFGILMRFIGQQWVIGEMLAGLALGPSLLGGLFPGLQQQFFPPQSLPILQVLGDIGLILYMFSLGTRTDIQELRAQSRTAVFVSLGGIIFPLLSGCILGYFLFPTMAGKNASALSLSLLMGVAISITAFPVLARIIMEKKLQNTRAGMLALVCASIGDVFAWCLLAAVAAISRAQSSVSIVLILAYTALFIGCMLFVVRPLLKFAIKQLKSPRLLAVLALITLLLASFTTDKIGIHPIFGAFLTGLILPRTIEFTRQSQSIDQINNMLFLPLFFVVSGLHTQFGLLQGPHLWLLCLLIFLIACLGKIGGSILPARLAAESWRDSFILGILMNTRGLVELIVLNIGLELGILSPALFSIMVLVALATTIMTSPGLQWTGLLPKTRLATLVEPNGSYDRQSEPVQQNRGD</sequence>
<keyword evidence="6 7" id="KW-0472">Membrane</keyword>
<feature type="transmembrane region" description="Helical" evidence="7">
    <location>
        <begin position="167"/>
        <end position="190"/>
    </location>
</feature>
<dbReference type="Gene3D" id="1.20.1530.20">
    <property type="match status" value="1"/>
</dbReference>
<feature type="transmembrane region" description="Helical" evidence="7">
    <location>
        <begin position="368"/>
        <end position="392"/>
    </location>
</feature>
<proteinExistence type="predicted"/>
<keyword evidence="5" id="KW-0406">Ion transport</keyword>
<dbReference type="InterPro" id="IPR038770">
    <property type="entry name" value="Na+/solute_symporter_sf"/>
</dbReference>
<feature type="transmembrane region" description="Helical" evidence="7">
    <location>
        <begin position="196"/>
        <end position="220"/>
    </location>
</feature>
<feature type="transmembrane region" description="Helical" evidence="7">
    <location>
        <begin position="97"/>
        <end position="121"/>
    </location>
</feature>
<gene>
    <name evidence="9" type="ORF">KTC_28400</name>
</gene>
<feature type="transmembrane region" description="Helical" evidence="7">
    <location>
        <begin position="232"/>
        <end position="247"/>
    </location>
</feature>
<feature type="transmembrane region" description="Helical" evidence="7">
    <location>
        <begin position="66"/>
        <end position="85"/>
    </location>
</feature>
<comment type="subcellular location">
    <subcellularLocation>
        <location evidence="1">Membrane</location>
        <topology evidence="1">Multi-pass membrane protein</topology>
    </subcellularLocation>
</comment>
<dbReference type="GO" id="GO:1902600">
    <property type="term" value="P:proton transmembrane transport"/>
    <property type="evidence" value="ECO:0007669"/>
    <property type="project" value="InterPro"/>
</dbReference>
<dbReference type="EMBL" id="AP019376">
    <property type="protein sequence ID" value="BBH88089.1"/>
    <property type="molecule type" value="Genomic_DNA"/>
</dbReference>
<name>A0A455SM64_9CHLR</name>
<keyword evidence="4 7" id="KW-1133">Transmembrane helix</keyword>
<keyword evidence="2" id="KW-0813">Transport</keyword>
<feature type="transmembrane region" description="Helical" evidence="7">
    <location>
        <begin position="253"/>
        <end position="270"/>
    </location>
</feature>
<dbReference type="AlphaFoldDB" id="A0A455SM64"/>
<evidence type="ECO:0000256" key="3">
    <source>
        <dbReference type="ARBA" id="ARBA00022692"/>
    </source>
</evidence>
<reference evidence="9" key="1">
    <citation type="submission" date="2018-12" db="EMBL/GenBank/DDBJ databases">
        <title>Novel natural products biosynthetic potential of the class Ktedonobacteria.</title>
        <authorList>
            <person name="Zheng Y."/>
            <person name="Saitou A."/>
            <person name="Wang C.M."/>
            <person name="Toyoda A."/>
            <person name="Minakuchi Y."/>
            <person name="Sekiguchi Y."/>
            <person name="Ueda K."/>
            <person name="Takano H."/>
            <person name="Sakai Y."/>
            <person name="Yokota A."/>
            <person name="Yabe S."/>
        </authorList>
    </citation>
    <scope>NUCLEOTIDE SEQUENCE</scope>
    <source>
        <strain evidence="9">COM3</strain>
    </source>
</reference>
<evidence type="ECO:0000313" key="9">
    <source>
        <dbReference type="EMBL" id="BBH88089.1"/>
    </source>
</evidence>
<evidence type="ECO:0000256" key="7">
    <source>
        <dbReference type="SAM" id="Phobius"/>
    </source>
</evidence>